<evidence type="ECO:0000313" key="8">
    <source>
        <dbReference type="EMBL" id="CAI9099066.1"/>
    </source>
</evidence>
<evidence type="ECO:0000256" key="6">
    <source>
        <dbReference type="SAM" id="MobiDB-lite"/>
    </source>
</evidence>
<dbReference type="Pfam" id="PF02362">
    <property type="entry name" value="B3"/>
    <property type="match status" value="1"/>
</dbReference>
<keyword evidence="2" id="KW-0805">Transcription regulation</keyword>
<dbReference type="GO" id="GO:0005634">
    <property type="term" value="C:nucleus"/>
    <property type="evidence" value="ECO:0007669"/>
    <property type="project" value="UniProtKB-SubCell"/>
</dbReference>
<dbReference type="PANTHER" id="PTHR31920">
    <property type="entry name" value="B3 DOMAIN-CONTAINING"/>
    <property type="match status" value="1"/>
</dbReference>
<organism evidence="8 9">
    <name type="scientific">Oldenlandia corymbosa var. corymbosa</name>
    <dbReference type="NCBI Taxonomy" id="529605"/>
    <lineage>
        <taxon>Eukaryota</taxon>
        <taxon>Viridiplantae</taxon>
        <taxon>Streptophyta</taxon>
        <taxon>Embryophyta</taxon>
        <taxon>Tracheophyta</taxon>
        <taxon>Spermatophyta</taxon>
        <taxon>Magnoliopsida</taxon>
        <taxon>eudicotyledons</taxon>
        <taxon>Gunneridae</taxon>
        <taxon>Pentapetalae</taxon>
        <taxon>asterids</taxon>
        <taxon>lamiids</taxon>
        <taxon>Gentianales</taxon>
        <taxon>Rubiaceae</taxon>
        <taxon>Rubioideae</taxon>
        <taxon>Spermacoceae</taxon>
        <taxon>Hedyotis-Oldenlandia complex</taxon>
        <taxon>Oldenlandia</taxon>
    </lineage>
</organism>
<protein>
    <submittedName>
        <fullName evidence="8">OLC1v1035827C1</fullName>
    </submittedName>
</protein>
<evidence type="ECO:0000256" key="2">
    <source>
        <dbReference type="ARBA" id="ARBA00023015"/>
    </source>
</evidence>
<evidence type="ECO:0000256" key="5">
    <source>
        <dbReference type="ARBA" id="ARBA00023242"/>
    </source>
</evidence>
<dbReference type="Proteomes" id="UP001161247">
    <property type="component" value="Chromosome 3"/>
</dbReference>
<feature type="domain" description="TF-B3" evidence="7">
    <location>
        <begin position="1"/>
        <end position="69"/>
    </location>
</feature>
<keyword evidence="4" id="KW-0804">Transcription</keyword>
<evidence type="ECO:0000256" key="4">
    <source>
        <dbReference type="ARBA" id="ARBA00023163"/>
    </source>
</evidence>
<keyword evidence="5" id="KW-0539">Nucleus</keyword>
<feature type="region of interest" description="Disordered" evidence="6">
    <location>
        <begin position="77"/>
        <end position="137"/>
    </location>
</feature>
<dbReference type="SMART" id="SM01019">
    <property type="entry name" value="B3"/>
    <property type="match status" value="1"/>
</dbReference>
<dbReference type="InterPro" id="IPR050655">
    <property type="entry name" value="Plant_B3_domain"/>
</dbReference>
<dbReference type="GO" id="GO:0003677">
    <property type="term" value="F:DNA binding"/>
    <property type="evidence" value="ECO:0007669"/>
    <property type="project" value="UniProtKB-KW"/>
</dbReference>
<gene>
    <name evidence="8" type="ORF">OLC1_LOCUS9150</name>
</gene>
<reference evidence="8" key="1">
    <citation type="submission" date="2023-03" db="EMBL/GenBank/DDBJ databases">
        <authorList>
            <person name="Julca I."/>
        </authorList>
    </citation>
    <scope>NUCLEOTIDE SEQUENCE</scope>
</reference>
<evidence type="ECO:0000256" key="1">
    <source>
        <dbReference type="ARBA" id="ARBA00004123"/>
    </source>
</evidence>
<proteinExistence type="predicted"/>
<dbReference type="EMBL" id="OX459120">
    <property type="protein sequence ID" value="CAI9099066.1"/>
    <property type="molecule type" value="Genomic_DNA"/>
</dbReference>
<dbReference type="InterPro" id="IPR015300">
    <property type="entry name" value="DNA-bd_pseudobarrel_sf"/>
</dbReference>
<keyword evidence="9" id="KW-1185">Reference proteome</keyword>
<evidence type="ECO:0000259" key="7">
    <source>
        <dbReference type="PROSITE" id="PS50863"/>
    </source>
</evidence>
<dbReference type="InterPro" id="IPR003340">
    <property type="entry name" value="B3_DNA-bd"/>
</dbReference>
<comment type="subcellular location">
    <subcellularLocation>
        <location evidence="1">Nucleus</location>
    </subcellularLocation>
</comment>
<evidence type="ECO:0000313" key="9">
    <source>
        <dbReference type="Proteomes" id="UP001161247"/>
    </source>
</evidence>
<dbReference type="Gene3D" id="2.40.330.10">
    <property type="entry name" value="DNA-binding pseudobarrel domain"/>
    <property type="match status" value="1"/>
</dbReference>
<dbReference type="SUPFAM" id="SSF101936">
    <property type="entry name" value="DNA-binding pseudobarrel domain"/>
    <property type="match status" value="1"/>
</dbReference>
<keyword evidence="3" id="KW-0238">DNA-binding</keyword>
<dbReference type="PROSITE" id="PS50863">
    <property type="entry name" value="B3"/>
    <property type="match status" value="1"/>
</dbReference>
<feature type="compositionally biased region" description="Acidic residues" evidence="6">
    <location>
        <begin position="99"/>
        <end position="115"/>
    </location>
</feature>
<dbReference type="PANTHER" id="PTHR31920:SF135">
    <property type="entry name" value="B3 DOMAIN-CONTAINING PROTEIN OS03G0621600-RELATED"/>
    <property type="match status" value="1"/>
</dbReference>
<dbReference type="AlphaFoldDB" id="A0AAV1CV12"/>
<name>A0AAV1CV12_OLDCO</name>
<feature type="compositionally biased region" description="Acidic residues" evidence="6">
    <location>
        <begin position="78"/>
        <end position="91"/>
    </location>
</feature>
<evidence type="ECO:0000256" key="3">
    <source>
        <dbReference type="ARBA" id="ARBA00023125"/>
    </source>
</evidence>
<accession>A0AAV1CV12</accession>
<sequence length="137" mass="16040">MKERIPPTLFLRHQDGKIWKVRVEKNGSDFYLCGGWENYVRDNSLETGDFLVFQYDGHSFYDITLLGRNGCAKRVVEMDEEEEEETEENVNEADKETQVEVEIEEEEYREPDGEDQSSSTESMESKMSKWSFTFGPT</sequence>
<dbReference type="CDD" id="cd10017">
    <property type="entry name" value="B3_DNA"/>
    <property type="match status" value="1"/>
</dbReference>